<dbReference type="InterPro" id="IPR036637">
    <property type="entry name" value="Phosphohistidine_dom_sf"/>
</dbReference>
<feature type="domain" description="PEP-utilising enzyme mobile" evidence="4">
    <location>
        <begin position="218"/>
        <end position="288"/>
    </location>
</feature>
<evidence type="ECO:0000313" key="5">
    <source>
        <dbReference type="EMBL" id="OGM64938.1"/>
    </source>
</evidence>
<dbReference type="Proteomes" id="UP000176725">
    <property type="component" value="Unassembled WGS sequence"/>
</dbReference>
<dbReference type="STRING" id="1802521.A2893_04770"/>
<gene>
    <name evidence="5" type="ORF">A2893_04770</name>
</gene>
<proteinExistence type="inferred from homology"/>
<keyword evidence="2" id="KW-0547">Nucleotide-binding</keyword>
<dbReference type="SUPFAM" id="SSF52009">
    <property type="entry name" value="Phosphohistidine domain"/>
    <property type="match status" value="1"/>
</dbReference>
<protein>
    <recommendedName>
        <fullName evidence="4">PEP-utilising enzyme mobile domain-containing protein</fullName>
    </recommendedName>
</protein>
<dbReference type="InterPro" id="IPR008279">
    <property type="entry name" value="PEP-util_enz_mobile_dom"/>
</dbReference>
<dbReference type="AlphaFoldDB" id="A0A1F8BNS1"/>
<dbReference type="Pfam" id="PF00391">
    <property type="entry name" value="PEP-utilizers"/>
    <property type="match status" value="1"/>
</dbReference>
<comment type="similarity">
    <text evidence="1">Belongs to the PEP-utilizing enzyme family.</text>
</comment>
<evidence type="ECO:0000256" key="1">
    <source>
        <dbReference type="ARBA" id="ARBA00007837"/>
    </source>
</evidence>
<dbReference type="GO" id="GO:0008986">
    <property type="term" value="F:pyruvate, water dikinase activity"/>
    <property type="evidence" value="ECO:0007669"/>
    <property type="project" value="InterPro"/>
</dbReference>
<dbReference type="InterPro" id="IPR006319">
    <property type="entry name" value="PEP_synth"/>
</dbReference>
<evidence type="ECO:0000313" key="6">
    <source>
        <dbReference type="Proteomes" id="UP000176725"/>
    </source>
</evidence>
<dbReference type="PANTHER" id="PTHR43030">
    <property type="entry name" value="PHOSPHOENOLPYRUVATE SYNTHASE"/>
    <property type="match status" value="1"/>
</dbReference>
<dbReference type="PANTHER" id="PTHR43030:SF1">
    <property type="entry name" value="PHOSPHOENOLPYRUVATE SYNTHASE"/>
    <property type="match status" value="1"/>
</dbReference>
<dbReference type="Gene3D" id="3.50.30.10">
    <property type="entry name" value="Phosphohistidine domain"/>
    <property type="match status" value="1"/>
</dbReference>
<comment type="caution">
    <text evidence="5">The sequence shown here is derived from an EMBL/GenBank/DDBJ whole genome shotgun (WGS) entry which is preliminary data.</text>
</comment>
<dbReference type="EMBL" id="MGHH01000007">
    <property type="protein sequence ID" value="OGM64938.1"/>
    <property type="molecule type" value="Genomic_DNA"/>
</dbReference>
<accession>A0A1F8BNS1</accession>
<keyword evidence="3" id="KW-0067">ATP-binding</keyword>
<sequence length="294" mass="33497">MQANQELRRHTQKFCWISMWGVTDKPLTSKYFRDEIDTLVDNIENPLLEIEKLKKEHSRRKEIFDKTLKKLNASEHLEGLARILQSYVFLRTYRKNAYSKANYLHLPLLYETGRRMGLNNREAKYVTYDEMLDFLDKGKGVFKPLIKERIKGWATLLWDGETFVFSGKSEVKRAIKKYNIFVEEASEGNQVKGRVASTGKVRGKVRVVRSLKGIGKVEKGDILVATMTTPDYMLAIHKCAGIVTDEGGVTCHAAIISREFNIPCIVGTGNATQVLEDGDLVEVDAEKGIVRKLH</sequence>
<evidence type="ECO:0000259" key="4">
    <source>
        <dbReference type="Pfam" id="PF00391"/>
    </source>
</evidence>
<evidence type="ECO:0000256" key="3">
    <source>
        <dbReference type="ARBA" id="ARBA00022840"/>
    </source>
</evidence>
<dbReference type="GO" id="GO:0005524">
    <property type="term" value="F:ATP binding"/>
    <property type="evidence" value="ECO:0007669"/>
    <property type="project" value="UniProtKB-KW"/>
</dbReference>
<name>A0A1F8BNS1_9BACT</name>
<dbReference type="InterPro" id="IPR018274">
    <property type="entry name" value="PEP_util_AS"/>
</dbReference>
<evidence type="ECO:0000256" key="2">
    <source>
        <dbReference type="ARBA" id="ARBA00022741"/>
    </source>
</evidence>
<dbReference type="PROSITE" id="PS00370">
    <property type="entry name" value="PEP_ENZYMES_PHOS_SITE"/>
    <property type="match status" value="1"/>
</dbReference>
<reference evidence="5 6" key="1">
    <citation type="journal article" date="2016" name="Nat. Commun.">
        <title>Thousands of microbial genomes shed light on interconnected biogeochemical processes in an aquifer system.</title>
        <authorList>
            <person name="Anantharaman K."/>
            <person name="Brown C.T."/>
            <person name="Hug L.A."/>
            <person name="Sharon I."/>
            <person name="Castelle C.J."/>
            <person name="Probst A.J."/>
            <person name="Thomas B.C."/>
            <person name="Singh A."/>
            <person name="Wilkins M.J."/>
            <person name="Karaoz U."/>
            <person name="Brodie E.L."/>
            <person name="Williams K.H."/>
            <person name="Hubbard S.S."/>
            <person name="Banfield J.F."/>
        </authorList>
    </citation>
    <scope>NUCLEOTIDE SEQUENCE [LARGE SCALE GENOMIC DNA]</scope>
</reference>
<organism evidence="5 6">
    <name type="scientific">Candidatus Woesebacteria bacterium RIFCSPLOWO2_01_FULL_39_25</name>
    <dbReference type="NCBI Taxonomy" id="1802521"/>
    <lineage>
        <taxon>Bacteria</taxon>
        <taxon>Candidatus Woeseibacteriota</taxon>
    </lineage>
</organism>